<dbReference type="AlphaFoldDB" id="A0A318XKG8"/>
<comment type="catalytic activity">
    <reaction evidence="11">
        <text>D-galactose(out) + ATP + H2O = D-galactose(in) + ADP + phosphate + H(+)</text>
        <dbReference type="Rhea" id="RHEA:60156"/>
        <dbReference type="ChEBI" id="CHEBI:4139"/>
        <dbReference type="ChEBI" id="CHEBI:15377"/>
        <dbReference type="ChEBI" id="CHEBI:15378"/>
        <dbReference type="ChEBI" id="CHEBI:30616"/>
        <dbReference type="ChEBI" id="CHEBI:43474"/>
        <dbReference type="ChEBI" id="CHEBI:456216"/>
        <dbReference type="EC" id="7.5.2.11"/>
    </reaction>
</comment>
<feature type="domain" description="ABC transporter" evidence="12">
    <location>
        <begin position="258"/>
        <end position="502"/>
    </location>
</feature>
<keyword evidence="6" id="KW-0677">Repeat</keyword>
<dbReference type="PANTHER" id="PTHR43790">
    <property type="entry name" value="CARBOHYDRATE TRANSPORT ATP-BINDING PROTEIN MG119-RELATED"/>
    <property type="match status" value="1"/>
</dbReference>
<keyword evidence="10 11" id="KW-0472">Membrane</keyword>
<dbReference type="GO" id="GO:0043211">
    <property type="term" value="F:ABC-type carbohydrate transporter activity"/>
    <property type="evidence" value="ECO:0007669"/>
    <property type="project" value="UniProtKB-UniRule"/>
</dbReference>
<dbReference type="Gene3D" id="3.40.50.300">
    <property type="entry name" value="P-loop containing nucleotide triphosphate hydrolases"/>
    <property type="match status" value="2"/>
</dbReference>
<dbReference type="InterPro" id="IPR017871">
    <property type="entry name" value="ABC_transporter-like_CS"/>
</dbReference>
<dbReference type="Proteomes" id="UP000248132">
    <property type="component" value="Unassembled WGS sequence"/>
</dbReference>
<keyword evidence="14" id="KW-1185">Reference proteome</keyword>
<reference evidence="13 14" key="1">
    <citation type="submission" date="2018-06" db="EMBL/GenBank/DDBJ databases">
        <title>Genomic Encyclopedia of Type Strains, Phase I: the one thousand microbial genomes (KMG-I) project.</title>
        <authorList>
            <person name="Kyrpides N."/>
        </authorList>
    </citation>
    <scope>NUCLEOTIDE SEQUENCE [LARGE SCALE GENOMIC DNA]</scope>
    <source>
        <strain evidence="13 14">DSM 19573</strain>
    </source>
</reference>
<organism evidence="13 14">
    <name type="scientific">Ruminiclostridium sufflavum DSM 19573</name>
    <dbReference type="NCBI Taxonomy" id="1121337"/>
    <lineage>
        <taxon>Bacteria</taxon>
        <taxon>Bacillati</taxon>
        <taxon>Bacillota</taxon>
        <taxon>Clostridia</taxon>
        <taxon>Eubacteriales</taxon>
        <taxon>Oscillospiraceae</taxon>
        <taxon>Ruminiclostridium</taxon>
    </lineage>
</organism>
<name>A0A318XKG8_9FIRM</name>
<dbReference type="SUPFAM" id="SSF52540">
    <property type="entry name" value="P-loop containing nucleoside triphosphate hydrolases"/>
    <property type="match status" value="2"/>
</dbReference>
<evidence type="ECO:0000256" key="5">
    <source>
        <dbReference type="ARBA" id="ARBA00022597"/>
    </source>
</evidence>
<keyword evidence="7 11" id="KW-0547">Nucleotide-binding</keyword>
<dbReference type="GO" id="GO:0015749">
    <property type="term" value="P:monosaccharide transmembrane transport"/>
    <property type="evidence" value="ECO:0007669"/>
    <property type="project" value="UniProtKB-ARBA"/>
</dbReference>
<evidence type="ECO:0000313" key="14">
    <source>
        <dbReference type="Proteomes" id="UP000248132"/>
    </source>
</evidence>
<dbReference type="EMBL" id="QKMR01000008">
    <property type="protein sequence ID" value="PYG87940.1"/>
    <property type="molecule type" value="Genomic_DNA"/>
</dbReference>
<keyword evidence="4 11" id="KW-1003">Cell membrane</keyword>
<feature type="domain" description="ABC transporter" evidence="12">
    <location>
        <begin position="10"/>
        <end position="246"/>
    </location>
</feature>
<keyword evidence="8 11" id="KW-0067">ATP-binding</keyword>
<evidence type="ECO:0000256" key="4">
    <source>
        <dbReference type="ARBA" id="ARBA00022475"/>
    </source>
</evidence>
<comment type="subcellular location">
    <subcellularLocation>
        <location evidence="2">Cell inner membrane</location>
    </subcellularLocation>
    <subcellularLocation>
        <location evidence="1 11">Cell membrane</location>
        <topology evidence="1 11">Peripheral membrane protein</topology>
    </subcellularLocation>
</comment>
<dbReference type="EC" id="7.5.2.11" evidence="11"/>
<evidence type="ECO:0000256" key="6">
    <source>
        <dbReference type="ARBA" id="ARBA00022737"/>
    </source>
</evidence>
<comment type="similarity">
    <text evidence="11">Belongs to the ABC transporter superfamily.</text>
</comment>
<evidence type="ECO:0000256" key="3">
    <source>
        <dbReference type="ARBA" id="ARBA00022448"/>
    </source>
</evidence>
<dbReference type="FunFam" id="3.40.50.300:FF:000126">
    <property type="entry name" value="Galactose/methyl galactoside import ATP-binding protein MglA"/>
    <property type="match status" value="1"/>
</dbReference>
<dbReference type="Pfam" id="PF00005">
    <property type="entry name" value="ABC_tran"/>
    <property type="match status" value="2"/>
</dbReference>
<evidence type="ECO:0000256" key="1">
    <source>
        <dbReference type="ARBA" id="ARBA00004202"/>
    </source>
</evidence>
<dbReference type="RefSeq" id="WP_207658070.1">
    <property type="nucleotide sequence ID" value="NZ_QKMR01000008.1"/>
</dbReference>
<accession>A0A318XKG8</accession>
<evidence type="ECO:0000259" key="12">
    <source>
        <dbReference type="PROSITE" id="PS50893"/>
    </source>
</evidence>
<dbReference type="InterPro" id="IPR003439">
    <property type="entry name" value="ABC_transporter-like_ATP-bd"/>
</dbReference>
<protein>
    <recommendedName>
        <fullName evidence="11">Ribose/galactose/methyl galactoside import ATP-binding protein</fullName>
        <ecNumber evidence="11">7.5.2.11</ecNumber>
    </recommendedName>
</protein>
<dbReference type="SMART" id="SM00382">
    <property type="entry name" value="AAA"/>
    <property type="match status" value="2"/>
</dbReference>
<dbReference type="FunFam" id="3.40.50.300:FF:000127">
    <property type="entry name" value="Ribose import ATP-binding protein RbsA"/>
    <property type="match status" value="1"/>
</dbReference>
<comment type="caution">
    <text evidence="13">The sequence shown here is derived from an EMBL/GenBank/DDBJ whole genome shotgun (WGS) entry which is preliminary data.</text>
</comment>
<evidence type="ECO:0000256" key="7">
    <source>
        <dbReference type="ARBA" id="ARBA00022741"/>
    </source>
</evidence>
<dbReference type="PROSITE" id="PS50893">
    <property type="entry name" value="ABC_TRANSPORTER_2"/>
    <property type="match status" value="2"/>
</dbReference>
<proteinExistence type="inferred from homology"/>
<keyword evidence="3 11" id="KW-0813">Transport</keyword>
<evidence type="ECO:0000256" key="8">
    <source>
        <dbReference type="ARBA" id="ARBA00022840"/>
    </source>
</evidence>
<evidence type="ECO:0000256" key="9">
    <source>
        <dbReference type="ARBA" id="ARBA00022967"/>
    </source>
</evidence>
<dbReference type="GO" id="GO:0005524">
    <property type="term" value="F:ATP binding"/>
    <property type="evidence" value="ECO:0007669"/>
    <property type="project" value="UniProtKB-UniRule"/>
</dbReference>
<gene>
    <name evidence="13" type="ORF">LY28_01650</name>
</gene>
<dbReference type="PROSITE" id="PS00211">
    <property type="entry name" value="ABC_TRANSPORTER_1"/>
    <property type="match status" value="1"/>
</dbReference>
<keyword evidence="5 11" id="KW-0762">Sugar transport</keyword>
<dbReference type="CDD" id="cd03215">
    <property type="entry name" value="ABC_Carb_Monos_II"/>
    <property type="match status" value="1"/>
</dbReference>
<evidence type="ECO:0000256" key="10">
    <source>
        <dbReference type="ARBA" id="ARBA00023136"/>
    </source>
</evidence>
<dbReference type="InterPro" id="IPR027417">
    <property type="entry name" value="P-loop_NTPase"/>
</dbReference>
<evidence type="ECO:0000256" key="11">
    <source>
        <dbReference type="RuleBase" id="RU367029"/>
    </source>
</evidence>
<keyword evidence="9 11" id="KW-1278">Translocase</keyword>
<comment type="function">
    <text evidence="11">Part of an ABC transporter complex involved in carbohydrate import. Could be involved in ribose, galactose and/or methyl galactoside import. Responsible for energy coupling to the transport system.</text>
</comment>
<dbReference type="GO" id="GO:0016887">
    <property type="term" value="F:ATP hydrolysis activity"/>
    <property type="evidence" value="ECO:0007669"/>
    <property type="project" value="InterPro"/>
</dbReference>
<evidence type="ECO:0000313" key="13">
    <source>
        <dbReference type="EMBL" id="PYG87940.1"/>
    </source>
</evidence>
<evidence type="ECO:0000256" key="2">
    <source>
        <dbReference type="ARBA" id="ARBA00004533"/>
    </source>
</evidence>
<dbReference type="GO" id="GO:0005886">
    <property type="term" value="C:plasma membrane"/>
    <property type="evidence" value="ECO:0007669"/>
    <property type="project" value="UniProtKB-SubCell"/>
</dbReference>
<dbReference type="InterPro" id="IPR003593">
    <property type="entry name" value="AAA+_ATPase"/>
</dbReference>
<dbReference type="PANTHER" id="PTHR43790:SF7">
    <property type="entry name" value="GALACTOSE_METHYL GALACTOSIDE IMPORT ATP-BINDING PROTEIN MGLA"/>
    <property type="match status" value="1"/>
</dbReference>
<dbReference type="CDD" id="cd03216">
    <property type="entry name" value="ABC_Carb_Monos_I"/>
    <property type="match status" value="1"/>
</dbReference>
<sequence>MIVEENEYLFEMRGVTKSFPGVLALDDVTLKVKAGSVHALCGENGAGKSTLMKVLAGIHKQDKGEVVINGQAVQIINTKDAINKGISMIHQELNFFPQMTVEANLFIGRESSVGFGIVDKKKNIQEIQKIMCEYGIDINVSSRMHELTIAKQQMVEIVRAIAFNAKIIIMDEPTSSLTDNEIATLFRIIRKLTAEGKSIIYISHKLDEIFEISDTVTVIRDGRTIGTYSIQELDKKKIITLMVGRELKDVYDKRQISIGAEKLRVENFSRGNEFKNISFEVRKGEIFGFLGLVGAGRSEVAEAVFGLKKPDTGKVYIDGKEVFIRHAWNSIANKMAFITEDRRAYGLSLMHSVRQNSTIASMKNYCSKYFPMVFAAKEKSATQRMIDALKIKTPTQEAKLENLSGGNQQKVVISKWLLSEPEIMIMDEPTRGIDVGAKFEIYKIMSDMAQEGKAIIMISSEMPELLGMCDRILVMCAGKQTGIFTRKEFEQVKLMSCATGTQKEDLADYVE</sequence>
<dbReference type="InterPro" id="IPR050107">
    <property type="entry name" value="ABC_carbohydrate_import_ATPase"/>
</dbReference>